<dbReference type="STRING" id="81824.A9V750"/>
<dbReference type="SMART" id="SM00133">
    <property type="entry name" value="S_TK_X"/>
    <property type="match status" value="1"/>
</dbReference>
<dbReference type="SUPFAM" id="SSF47473">
    <property type="entry name" value="EF-hand"/>
    <property type="match status" value="1"/>
</dbReference>
<dbReference type="CDD" id="cd00051">
    <property type="entry name" value="EFh"/>
    <property type="match status" value="1"/>
</dbReference>
<dbReference type="SMART" id="SM00220">
    <property type="entry name" value="S_TKc"/>
    <property type="match status" value="1"/>
</dbReference>
<evidence type="ECO:0000256" key="1">
    <source>
        <dbReference type="ARBA" id="ARBA00022527"/>
    </source>
</evidence>
<reference evidence="16 17" key="1">
    <citation type="journal article" date="2008" name="Nature">
        <title>The genome of the choanoflagellate Monosiga brevicollis and the origin of metazoans.</title>
        <authorList>
            <consortium name="JGI Sequencing"/>
            <person name="King N."/>
            <person name="Westbrook M.J."/>
            <person name="Young S.L."/>
            <person name="Kuo A."/>
            <person name="Abedin M."/>
            <person name="Chapman J."/>
            <person name="Fairclough S."/>
            <person name="Hellsten U."/>
            <person name="Isogai Y."/>
            <person name="Letunic I."/>
            <person name="Marr M."/>
            <person name="Pincus D."/>
            <person name="Putnam N."/>
            <person name="Rokas A."/>
            <person name="Wright K.J."/>
            <person name="Zuzow R."/>
            <person name="Dirks W."/>
            <person name="Good M."/>
            <person name="Goodstein D."/>
            <person name="Lemons D."/>
            <person name="Li W."/>
            <person name="Lyons J.B."/>
            <person name="Morris A."/>
            <person name="Nichols S."/>
            <person name="Richter D.J."/>
            <person name="Salamov A."/>
            <person name="Bork P."/>
            <person name="Lim W.A."/>
            <person name="Manning G."/>
            <person name="Miller W.T."/>
            <person name="McGinnis W."/>
            <person name="Shapiro H."/>
            <person name="Tjian R."/>
            <person name="Grigoriev I.V."/>
            <person name="Rokhsar D."/>
        </authorList>
    </citation>
    <scope>NUCLEOTIDE SEQUENCE [LARGE SCALE GENOMIC DNA]</scope>
    <source>
        <strain evidence="17">MX1 / ATCC 50154</strain>
    </source>
</reference>
<dbReference type="InterPro" id="IPR017441">
    <property type="entry name" value="Protein_kinase_ATP_BS"/>
</dbReference>
<dbReference type="SMART" id="SM00054">
    <property type="entry name" value="EFh"/>
    <property type="match status" value="2"/>
</dbReference>
<dbReference type="SMART" id="SM00239">
    <property type="entry name" value="C2"/>
    <property type="match status" value="1"/>
</dbReference>
<dbReference type="InterPro" id="IPR018247">
    <property type="entry name" value="EF_Hand_1_Ca_BS"/>
</dbReference>
<feature type="domain" description="AGC-kinase C-terminal" evidence="15">
    <location>
        <begin position="556"/>
        <end position="626"/>
    </location>
</feature>
<dbReference type="PROSITE" id="PS51285">
    <property type="entry name" value="AGC_KINASE_CTER"/>
    <property type="match status" value="1"/>
</dbReference>
<keyword evidence="6" id="KW-0106">Calcium</keyword>
<comment type="catalytic activity">
    <reaction evidence="9">
        <text>L-seryl-[protein] + ATP = O-phospho-L-seryl-[protein] + ADP + H(+)</text>
        <dbReference type="Rhea" id="RHEA:17989"/>
        <dbReference type="Rhea" id="RHEA-COMP:9863"/>
        <dbReference type="Rhea" id="RHEA-COMP:11604"/>
        <dbReference type="ChEBI" id="CHEBI:15378"/>
        <dbReference type="ChEBI" id="CHEBI:29999"/>
        <dbReference type="ChEBI" id="CHEBI:30616"/>
        <dbReference type="ChEBI" id="CHEBI:83421"/>
        <dbReference type="ChEBI" id="CHEBI:456216"/>
        <dbReference type="EC" id="2.7.11.13"/>
    </reaction>
</comment>
<dbReference type="PROSITE" id="PS50011">
    <property type="entry name" value="PROTEIN_KINASE_DOM"/>
    <property type="match status" value="1"/>
</dbReference>
<evidence type="ECO:0000256" key="4">
    <source>
        <dbReference type="ARBA" id="ARBA00022741"/>
    </source>
</evidence>
<evidence type="ECO:0000256" key="6">
    <source>
        <dbReference type="ARBA" id="ARBA00022837"/>
    </source>
</evidence>
<dbReference type="InterPro" id="IPR000008">
    <property type="entry name" value="C2_dom"/>
</dbReference>
<dbReference type="GO" id="GO:0004674">
    <property type="term" value="F:protein serine/threonine kinase activity"/>
    <property type="evidence" value="ECO:0000318"/>
    <property type="project" value="GO_Central"/>
</dbReference>
<dbReference type="Gene3D" id="1.10.238.10">
    <property type="entry name" value="EF-hand"/>
    <property type="match status" value="1"/>
</dbReference>
<evidence type="ECO:0000256" key="5">
    <source>
        <dbReference type="ARBA" id="ARBA00022777"/>
    </source>
</evidence>
<dbReference type="InterPro" id="IPR000961">
    <property type="entry name" value="AGC-kinase_C"/>
</dbReference>
<dbReference type="Pfam" id="PF00069">
    <property type="entry name" value="Pkinase"/>
    <property type="match status" value="1"/>
</dbReference>
<dbReference type="SUPFAM" id="SSF56112">
    <property type="entry name" value="Protein kinase-like (PK-like)"/>
    <property type="match status" value="1"/>
</dbReference>
<dbReference type="InterPro" id="IPR002048">
    <property type="entry name" value="EF_hand_dom"/>
</dbReference>
<accession>A9V750</accession>
<dbReference type="InterPro" id="IPR008271">
    <property type="entry name" value="Ser/Thr_kinase_AS"/>
</dbReference>
<dbReference type="PANTHER" id="PTHR24351">
    <property type="entry name" value="RIBOSOMAL PROTEIN S6 KINASE"/>
    <property type="match status" value="1"/>
</dbReference>
<dbReference type="PROSITE" id="PS50222">
    <property type="entry name" value="EF_HAND_2"/>
    <property type="match status" value="2"/>
</dbReference>
<name>A9V750_MONBE</name>
<dbReference type="PROSITE" id="PS50004">
    <property type="entry name" value="C2"/>
    <property type="match status" value="1"/>
</dbReference>
<keyword evidence="1" id="KW-0723">Serine/threonine-protein kinase</keyword>
<evidence type="ECO:0000313" key="17">
    <source>
        <dbReference type="Proteomes" id="UP000001357"/>
    </source>
</evidence>
<evidence type="ECO:0000313" key="16">
    <source>
        <dbReference type="EMBL" id="EDQ86659.1"/>
    </source>
</evidence>
<dbReference type="Pfam" id="PF00168">
    <property type="entry name" value="C2"/>
    <property type="match status" value="1"/>
</dbReference>
<dbReference type="Gene3D" id="2.60.40.150">
    <property type="entry name" value="C2 domain"/>
    <property type="match status" value="1"/>
</dbReference>
<dbReference type="GO" id="GO:0005509">
    <property type="term" value="F:calcium ion binding"/>
    <property type="evidence" value="ECO:0007669"/>
    <property type="project" value="InterPro"/>
</dbReference>
<dbReference type="eggNOG" id="KOG0696">
    <property type="taxonomic scope" value="Eukaryota"/>
</dbReference>
<dbReference type="GO" id="GO:0106310">
    <property type="term" value="F:protein serine kinase activity"/>
    <property type="evidence" value="ECO:0007669"/>
    <property type="project" value="RHEA"/>
</dbReference>
<dbReference type="InterPro" id="IPR011009">
    <property type="entry name" value="Kinase-like_dom_sf"/>
</dbReference>
<evidence type="ECO:0000256" key="8">
    <source>
        <dbReference type="ARBA" id="ARBA00047272"/>
    </source>
</evidence>
<feature type="domain" description="EF-hand" evidence="14">
    <location>
        <begin position="15"/>
        <end position="50"/>
    </location>
</feature>
<dbReference type="Proteomes" id="UP000001357">
    <property type="component" value="Unassembled WGS sequence"/>
</dbReference>
<dbReference type="PROSITE" id="PS00108">
    <property type="entry name" value="PROTEIN_KINASE_ST"/>
    <property type="match status" value="1"/>
</dbReference>
<dbReference type="GO" id="GO:0005524">
    <property type="term" value="F:ATP binding"/>
    <property type="evidence" value="ECO:0007669"/>
    <property type="project" value="UniProtKB-UniRule"/>
</dbReference>
<sequence length="638" mass="71426">MASVSAELDKRNERRKLKQIASEFARTDKDGSGDIDLQEIGEALSKLGKSVNRAELKAAIRRVDDDDSGTLRYREFINLILLETGFISDPVAESARKTSLGVGLGRGKRKGALKKKKRGQIKLNVSLNSNGDNVDISVEVLQAANLLPADITGLADPYVKMYIQPDPSKKTKQKTKVVKKSLNPEWNEKFTWTLSSATKLEHRFLTIEVWDWDRITRNDFMGAMAFELKELEDPDTIKAGWFILLDQEQGRFFNFPSAIQPKSVRPAAPARGHSVRARDSKLSSTPKKSGLRVEDFKFVKVLGRGSFGKVFLAERKTDQKMYAVKALKKVRVIEDDDVGATITEKEVLALGAQAPFMVQLVASFQNQDHLFFVMELVAGGDLMFHAMKHGAFSEKASAFYSAEISAGLMYLHERGILYRDLKLDNVMLDEEGHVRLADFGLCKQNVAPADGSTQTFCGTPNYLAPEIVSYKPYTKAVDWWSLGVIMFEMMNGIVLFDGQSEKELYRNILNQQIDLPRTMSAEARATVSAFLTRRPAERLGAGPSERRDVQATPFFKDIDWAKLEKRAVPPPFAPKVRGAKDASNFDPEFTAEKPVLTPEDSRALAAIDQAFAGLLRCPANQSFQKRMATHHHHRKHPQ</sequence>
<keyword evidence="7 10" id="KW-0067">ATP-binding</keyword>
<dbReference type="InterPro" id="IPR035892">
    <property type="entry name" value="C2_domain_sf"/>
</dbReference>
<dbReference type="Gene3D" id="1.10.510.10">
    <property type="entry name" value="Transferase(Phosphotransferase) domain 1"/>
    <property type="match status" value="1"/>
</dbReference>
<evidence type="ECO:0008006" key="18">
    <source>
        <dbReference type="Google" id="ProtNLM"/>
    </source>
</evidence>
<evidence type="ECO:0000259" key="14">
    <source>
        <dbReference type="PROSITE" id="PS50222"/>
    </source>
</evidence>
<dbReference type="FunFam" id="1.10.510.10:FF:000048">
    <property type="entry name" value="Protein kinase C"/>
    <property type="match status" value="1"/>
</dbReference>
<dbReference type="SUPFAM" id="SSF49562">
    <property type="entry name" value="C2 domain (Calcium/lipid-binding domain, CaLB)"/>
    <property type="match status" value="1"/>
</dbReference>
<gene>
    <name evidence="16" type="ORF">MONBRDRAFT_10752</name>
</gene>
<evidence type="ECO:0000256" key="11">
    <source>
        <dbReference type="SAM" id="MobiDB-lite"/>
    </source>
</evidence>
<feature type="domain" description="EF-hand" evidence="14">
    <location>
        <begin position="51"/>
        <end position="86"/>
    </location>
</feature>
<dbReference type="Gene3D" id="3.30.200.20">
    <property type="entry name" value="Phosphorylase Kinase, domain 1"/>
    <property type="match status" value="1"/>
</dbReference>
<evidence type="ECO:0000256" key="7">
    <source>
        <dbReference type="ARBA" id="ARBA00022840"/>
    </source>
</evidence>
<evidence type="ECO:0000256" key="10">
    <source>
        <dbReference type="PROSITE-ProRule" id="PRU10141"/>
    </source>
</evidence>
<dbReference type="Pfam" id="PF00433">
    <property type="entry name" value="Pkinase_C"/>
    <property type="match status" value="1"/>
</dbReference>
<keyword evidence="17" id="KW-1185">Reference proteome</keyword>
<organism evidence="16 17">
    <name type="scientific">Monosiga brevicollis</name>
    <name type="common">Choanoflagellate</name>
    <dbReference type="NCBI Taxonomy" id="81824"/>
    <lineage>
        <taxon>Eukaryota</taxon>
        <taxon>Choanoflagellata</taxon>
        <taxon>Craspedida</taxon>
        <taxon>Salpingoecidae</taxon>
        <taxon>Monosiga</taxon>
    </lineage>
</organism>
<evidence type="ECO:0000259" key="12">
    <source>
        <dbReference type="PROSITE" id="PS50004"/>
    </source>
</evidence>
<dbReference type="EMBL" id="CH991564">
    <property type="protein sequence ID" value="EDQ86659.1"/>
    <property type="molecule type" value="Genomic_DNA"/>
</dbReference>
<feature type="region of interest" description="Disordered" evidence="11">
    <location>
        <begin position="572"/>
        <end position="596"/>
    </location>
</feature>
<dbReference type="PROSITE" id="PS00018">
    <property type="entry name" value="EF_HAND_1"/>
    <property type="match status" value="1"/>
</dbReference>
<feature type="region of interest" description="Disordered" evidence="11">
    <location>
        <begin position="263"/>
        <end position="287"/>
    </location>
</feature>
<dbReference type="CDD" id="cd04026">
    <property type="entry name" value="C2_PKC_alpha_gamma"/>
    <property type="match status" value="1"/>
</dbReference>
<evidence type="ECO:0000259" key="13">
    <source>
        <dbReference type="PROSITE" id="PS50011"/>
    </source>
</evidence>
<dbReference type="InterPro" id="IPR017892">
    <property type="entry name" value="Pkinase_C"/>
</dbReference>
<keyword evidence="5" id="KW-0418">Kinase</keyword>
<feature type="domain" description="Protein kinase" evidence="13">
    <location>
        <begin position="296"/>
        <end position="555"/>
    </location>
</feature>
<dbReference type="InterPro" id="IPR011992">
    <property type="entry name" value="EF-hand-dom_pair"/>
</dbReference>
<dbReference type="FunFam" id="3.30.200.20:FF:000103">
    <property type="entry name" value="Protein kinase C"/>
    <property type="match status" value="1"/>
</dbReference>
<dbReference type="GO" id="GO:0035556">
    <property type="term" value="P:intracellular signal transduction"/>
    <property type="evidence" value="ECO:0000318"/>
    <property type="project" value="GO_Central"/>
</dbReference>
<dbReference type="FunFam" id="2.60.40.150:FF:000218">
    <property type="entry name" value="Protein kinase C"/>
    <property type="match status" value="1"/>
</dbReference>
<dbReference type="CDD" id="cd05570">
    <property type="entry name" value="STKc_PKC"/>
    <property type="match status" value="1"/>
</dbReference>
<keyword evidence="3" id="KW-0808">Transferase</keyword>
<dbReference type="RefSeq" id="XP_001748495.1">
    <property type="nucleotide sequence ID" value="XM_001748443.1"/>
</dbReference>
<dbReference type="GeneID" id="5893804"/>
<dbReference type="OMA" id="ACEMEPP"/>
<keyword evidence="2" id="KW-0597">Phosphoprotein</keyword>
<dbReference type="PRINTS" id="PR00360">
    <property type="entry name" value="C2DOMAIN"/>
</dbReference>
<dbReference type="InParanoid" id="A9V750"/>
<comment type="catalytic activity">
    <reaction evidence="8">
        <text>L-threonyl-[protein] + ATP = O-phospho-L-threonyl-[protein] + ADP + H(+)</text>
        <dbReference type="Rhea" id="RHEA:46608"/>
        <dbReference type="Rhea" id="RHEA-COMP:11060"/>
        <dbReference type="Rhea" id="RHEA-COMP:11605"/>
        <dbReference type="ChEBI" id="CHEBI:15378"/>
        <dbReference type="ChEBI" id="CHEBI:30013"/>
        <dbReference type="ChEBI" id="CHEBI:30616"/>
        <dbReference type="ChEBI" id="CHEBI:61977"/>
        <dbReference type="ChEBI" id="CHEBI:456216"/>
        <dbReference type="EC" id="2.7.11.13"/>
    </reaction>
</comment>
<evidence type="ECO:0000256" key="9">
    <source>
        <dbReference type="ARBA" id="ARBA00047470"/>
    </source>
</evidence>
<evidence type="ECO:0000259" key="15">
    <source>
        <dbReference type="PROSITE" id="PS51285"/>
    </source>
</evidence>
<keyword evidence="4 10" id="KW-0547">Nucleotide-binding</keyword>
<dbReference type="AlphaFoldDB" id="A9V750"/>
<dbReference type="InterPro" id="IPR000719">
    <property type="entry name" value="Prot_kinase_dom"/>
</dbReference>
<dbReference type="Pfam" id="PF13499">
    <property type="entry name" value="EF-hand_7"/>
    <property type="match status" value="1"/>
</dbReference>
<feature type="domain" description="C2" evidence="12">
    <location>
        <begin position="117"/>
        <end position="242"/>
    </location>
</feature>
<dbReference type="PROSITE" id="PS00107">
    <property type="entry name" value="PROTEIN_KINASE_ATP"/>
    <property type="match status" value="1"/>
</dbReference>
<protein>
    <recommendedName>
        <fullName evidence="18">Protein kinase C</fullName>
    </recommendedName>
</protein>
<feature type="binding site" evidence="10">
    <location>
        <position position="325"/>
    </location>
    <ligand>
        <name>ATP</name>
        <dbReference type="ChEBI" id="CHEBI:30616"/>
    </ligand>
</feature>
<dbReference type="GO" id="GO:0004697">
    <property type="term" value="F:diacylglycerol-dependent serine/threonine kinase activity"/>
    <property type="evidence" value="ECO:0007669"/>
    <property type="project" value="UniProtKB-EC"/>
</dbReference>
<proteinExistence type="predicted"/>
<evidence type="ECO:0000256" key="2">
    <source>
        <dbReference type="ARBA" id="ARBA00022553"/>
    </source>
</evidence>
<dbReference type="KEGG" id="mbr:MONBRDRAFT_10752"/>
<evidence type="ECO:0000256" key="3">
    <source>
        <dbReference type="ARBA" id="ARBA00022679"/>
    </source>
</evidence>